<feature type="chain" id="PRO_5046120373" description="alpha-L-rhamnosidase" evidence="4">
    <location>
        <begin position="25"/>
        <end position="600"/>
    </location>
</feature>
<proteinExistence type="predicted"/>
<dbReference type="SUPFAM" id="SSF48208">
    <property type="entry name" value="Six-hairpin glycosidases"/>
    <property type="match status" value="1"/>
</dbReference>
<gene>
    <name evidence="8" type="ORF">WKV53_28270</name>
</gene>
<evidence type="ECO:0000259" key="5">
    <source>
        <dbReference type="Pfam" id="PF05592"/>
    </source>
</evidence>
<keyword evidence="9" id="KW-1185">Reference proteome</keyword>
<name>A0ABU9B333_9BACT</name>
<comment type="caution">
    <text evidence="8">The sequence shown here is derived from an EMBL/GenBank/DDBJ whole genome shotgun (WGS) entry which is preliminary data.</text>
</comment>
<dbReference type="Pfam" id="PF05592">
    <property type="entry name" value="Bac_rhamnosid"/>
    <property type="match status" value="1"/>
</dbReference>
<keyword evidence="4" id="KW-0732">Signal</keyword>
<protein>
    <recommendedName>
        <fullName evidence="2">alpha-L-rhamnosidase</fullName>
        <ecNumber evidence="2">3.2.1.40</ecNumber>
    </recommendedName>
</protein>
<dbReference type="InterPro" id="IPR016007">
    <property type="entry name" value="Alpha_rhamnosid"/>
</dbReference>
<dbReference type="InterPro" id="IPR035398">
    <property type="entry name" value="Bac_rhamnosid_C"/>
</dbReference>
<dbReference type="Gene3D" id="2.60.120.260">
    <property type="entry name" value="Galactose-binding domain-like"/>
    <property type="match status" value="1"/>
</dbReference>
<accession>A0ABU9B333</accession>
<dbReference type="GO" id="GO:0016787">
    <property type="term" value="F:hydrolase activity"/>
    <property type="evidence" value="ECO:0007669"/>
    <property type="project" value="UniProtKB-KW"/>
</dbReference>
<sequence length="600" mass="66165">MAKIHCLMRAFVCLIAISCSLLQAQERSPVVPSKDAPVKAEKQADGRWFIDFGDAAFGNVEITSPDAKVGTKVSVHLGEALAGPGALNRKPGGTVRYQGAEVTLKARTPVSPEFSWKPPGWMKEGFLSLPKGAPEMMPFRYVEIEGAPASFSGDQIRRVSWSVPFDESASAFQSSSPELDAVWGLCKHSIKATSFLGLYVDGDRERKPYEADVLINQLGHYCLDARYDTARLTHEYLLEKPTWPTEWRLQSVILAWHDFLWSGDDRSLKKHYATLKGRAMIERRTPEGFFEGWNKGDITDIVDWPAGERDGYDMKPEVKTVVTAFHYQALVLLEKMATHLGKSSDAKEFAAMAEATRKAVNEKLWDESRGCYLDGLDPKSGNPSSHASAHASFFALALGLVPEERIARVGEFLKLKGMVCSVYGSQFLLEALYEAGQGDKALSLLTSNDLRSWRNMSEKVGSTITLEAWDPSLKPNLDWNHAWGSAPANIIPRGLMGIEPLEPGFKRFRVRPQTGGLEMAKLKLPTPKGPVLLELRGKEASQWSAKLTVPAGTAAEFHLPYPGEPEASLAGKAATPRVLREERGRKVIGLGPGSWEISVR</sequence>
<reference evidence="8 9" key="1">
    <citation type="submission" date="2024-04" db="EMBL/GenBank/DDBJ databases">
        <title>Luteolibacter sp. isolated from soil.</title>
        <authorList>
            <person name="An J."/>
        </authorList>
    </citation>
    <scope>NUCLEOTIDE SEQUENCE [LARGE SCALE GENOMIC DNA]</scope>
    <source>
        <strain evidence="8 9">Y139</strain>
    </source>
</reference>
<dbReference type="PANTHER" id="PTHR33307:SF6">
    <property type="entry name" value="ALPHA-RHAMNOSIDASE (EUROFUNG)-RELATED"/>
    <property type="match status" value="1"/>
</dbReference>
<feature type="domain" description="Alpha-L-rhamnosidase six-hairpin glycosidase" evidence="6">
    <location>
        <begin position="168"/>
        <end position="492"/>
    </location>
</feature>
<keyword evidence="3 8" id="KW-0378">Hydrolase</keyword>
<dbReference type="InterPro" id="IPR008902">
    <property type="entry name" value="Rhamnosid_concanavalin"/>
</dbReference>
<feature type="domain" description="Alpha-L-rhamnosidase concanavalin-like" evidence="5">
    <location>
        <begin position="42"/>
        <end position="157"/>
    </location>
</feature>
<evidence type="ECO:0000256" key="3">
    <source>
        <dbReference type="ARBA" id="ARBA00022801"/>
    </source>
</evidence>
<evidence type="ECO:0000259" key="7">
    <source>
        <dbReference type="Pfam" id="PF17390"/>
    </source>
</evidence>
<dbReference type="InterPro" id="IPR008928">
    <property type="entry name" value="6-hairpin_glycosidase_sf"/>
</dbReference>
<evidence type="ECO:0000256" key="1">
    <source>
        <dbReference type="ARBA" id="ARBA00001445"/>
    </source>
</evidence>
<dbReference type="InterPro" id="IPR035396">
    <property type="entry name" value="Bac_rhamnosid6H"/>
</dbReference>
<dbReference type="EMBL" id="JBBUKT010000020">
    <property type="protein sequence ID" value="MEK7954446.1"/>
    <property type="molecule type" value="Genomic_DNA"/>
</dbReference>
<evidence type="ECO:0000259" key="6">
    <source>
        <dbReference type="Pfam" id="PF17389"/>
    </source>
</evidence>
<dbReference type="InterPro" id="IPR012341">
    <property type="entry name" value="6hp_glycosidase-like_sf"/>
</dbReference>
<comment type="catalytic activity">
    <reaction evidence="1">
        <text>Hydrolysis of terminal non-reducing alpha-L-rhamnose residues in alpha-L-rhamnosides.</text>
        <dbReference type="EC" id="3.2.1.40"/>
    </reaction>
</comment>
<dbReference type="PANTHER" id="PTHR33307">
    <property type="entry name" value="ALPHA-RHAMNOSIDASE (EUROFUNG)"/>
    <property type="match status" value="1"/>
</dbReference>
<dbReference type="EC" id="3.2.1.40" evidence="2"/>
<dbReference type="Gene3D" id="2.60.420.10">
    <property type="entry name" value="Maltose phosphorylase, domain 3"/>
    <property type="match status" value="1"/>
</dbReference>
<dbReference type="Pfam" id="PF17389">
    <property type="entry name" value="Bac_rhamnosid6H"/>
    <property type="match status" value="1"/>
</dbReference>
<dbReference type="Gene3D" id="1.50.10.10">
    <property type="match status" value="1"/>
</dbReference>
<dbReference type="Proteomes" id="UP001371305">
    <property type="component" value="Unassembled WGS sequence"/>
</dbReference>
<evidence type="ECO:0000256" key="2">
    <source>
        <dbReference type="ARBA" id="ARBA00012652"/>
    </source>
</evidence>
<evidence type="ECO:0000256" key="4">
    <source>
        <dbReference type="SAM" id="SignalP"/>
    </source>
</evidence>
<feature type="domain" description="Alpha-L-rhamnosidase C-terminal" evidence="7">
    <location>
        <begin position="497"/>
        <end position="567"/>
    </location>
</feature>
<dbReference type="Pfam" id="PF17390">
    <property type="entry name" value="Bac_rhamnosid_C"/>
    <property type="match status" value="1"/>
</dbReference>
<evidence type="ECO:0000313" key="8">
    <source>
        <dbReference type="EMBL" id="MEK7954446.1"/>
    </source>
</evidence>
<feature type="signal peptide" evidence="4">
    <location>
        <begin position="1"/>
        <end position="24"/>
    </location>
</feature>
<organism evidence="8 9">
    <name type="scientific">Luteolibacter soli</name>
    <dbReference type="NCBI Taxonomy" id="3135280"/>
    <lineage>
        <taxon>Bacteria</taxon>
        <taxon>Pseudomonadati</taxon>
        <taxon>Verrucomicrobiota</taxon>
        <taxon>Verrucomicrobiia</taxon>
        <taxon>Verrucomicrobiales</taxon>
        <taxon>Verrucomicrobiaceae</taxon>
        <taxon>Luteolibacter</taxon>
    </lineage>
</organism>
<evidence type="ECO:0000313" key="9">
    <source>
        <dbReference type="Proteomes" id="UP001371305"/>
    </source>
</evidence>